<dbReference type="InterPro" id="IPR018097">
    <property type="entry name" value="EGF_Ca-bd_CS"/>
</dbReference>
<feature type="domain" description="Ig-like" evidence="5">
    <location>
        <begin position="8"/>
        <end position="89"/>
    </location>
</feature>
<dbReference type="Pfam" id="PF13895">
    <property type="entry name" value="Ig_2"/>
    <property type="match status" value="2"/>
</dbReference>
<feature type="domain" description="VWFD" evidence="6">
    <location>
        <begin position="199"/>
        <end position="391"/>
    </location>
</feature>
<keyword evidence="3" id="KW-0677">Repeat</keyword>
<dbReference type="InterPro" id="IPR000742">
    <property type="entry name" value="EGF"/>
</dbReference>
<protein>
    <submittedName>
        <fullName evidence="7">Uncharacterized protein</fullName>
    </submittedName>
</protein>
<evidence type="ECO:0000256" key="2">
    <source>
        <dbReference type="ARBA" id="ARBA00022729"/>
    </source>
</evidence>
<dbReference type="SMART" id="SM00409">
    <property type="entry name" value="IG"/>
    <property type="match status" value="3"/>
</dbReference>
<keyword evidence="8" id="KW-1185">Reference proteome</keyword>
<dbReference type="OrthoDB" id="5979876at2759"/>
<dbReference type="PROSITE" id="PS50835">
    <property type="entry name" value="IG_LIKE"/>
    <property type="match status" value="3"/>
</dbReference>
<dbReference type="InterPro" id="IPR049883">
    <property type="entry name" value="NOTCH1_EGF-like"/>
</dbReference>
<dbReference type="InterPro" id="IPR050751">
    <property type="entry name" value="ECM_structural_protein"/>
</dbReference>
<keyword evidence="1" id="KW-0245">EGF-like domain</keyword>
<dbReference type="GO" id="GO:0005509">
    <property type="term" value="F:calcium ion binding"/>
    <property type="evidence" value="ECO:0007669"/>
    <property type="project" value="InterPro"/>
</dbReference>
<dbReference type="InterPro" id="IPR026823">
    <property type="entry name" value="cEGF"/>
</dbReference>
<dbReference type="CDD" id="cd00054">
    <property type="entry name" value="EGF_CA"/>
    <property type="match status" value="4"/>
</dbReference>
<dbReference type="InterPro" id="IPR036179">
    <property type="entry name" value="Ig-like_dom_sf"/>
</dbReference>
<dbReference type="PANTHER" id="PTHR24034:SF209">
    <property type="entry name" value="EGF-LIKE DOMAIN-CONTAINING PROTEIN"/>
    <property type="match status" value="1"/>
</dbReference>
<dbReference type="SMART" id="SM00181">
    <property type="entry name" value="EGF"/>
    <property type="match status" value="5"/>
</dbReference>
<dbReference type="PROSITE" id="PS01186">
    <property type="entry name" value="EGF_2"/>
    <property type="match status" value="2"/>
</dbReference>
<organism evidence="7 8">
    <name type="scientific">Desmophyllum pertusum</name>
    <dbReference type="NCBI Taxonomy" id="174260"/>
    <lineage>
        <taxon>Eukaryota</taxon>
        <taxon>Metazoa</taxon>
        <taxon>Cnidaria</taxon>
        <taxon>Anthozoa</taxon>
        <taxon>Hexacorallia</taxon>
        <taxon>Scleractinia</taxon>
        <taxon>Caryophylliina</taxon>
        <taxon>Caryophylliidae</taxon>
        <taxon>Desmophyllum</taxon>
    </lineage>
</organism>
<feature type="domain" description="Ig-like" evidence="5">
    <location>
        <begin position="180"/>
        <end position="264"/>
    </location>
</feature>
<dbReference type="Gene3D" id="2.60.40.10">
    <property type="entry name" value="Immunoglobulins"/>
    <property type="match status" value="3"/>
</dbReference>
<dbReference type="InterPro" id="IPR007110">
    <property type="entry name" value="Ig-like_dom"/>
</dbReference>
<gene>
    <name evidence="7" type="ORF">OS493_036543</name>
</gene>
<feature type="domain" description="Ig-like" evidence="5">
    <location>
        <begin position="96"/>
        <end position="175"/>
    </location>
</feature>
<dbReference type="FunFam" id="2.10.25.10:FF:000240">
    <property type="entry name" value="Vitamin K-dependent protein S"/>
    <property type="match status" value="1"/>
</dbReference>
<dbReference type="InterPro" id="IPR001881">
    <property type="entry name" value="EGF-like_Ca-bd_dom"/>
</dbReference>
<proteinExistence type="predicted"/>
<dbReference type="SMART" id="SM00179">
    <property type="entry name" value="EGF_CA"/>
    <property type="match status" value="4"/>
</dbReference>
<dbReference type="Pfam" id="PF12662">
    <property type="entry name" value="cEGF"/>
    <property type="match status" value="1"/>
</dbReference>
<keyword evidence="4" id="KW-1015">Disulfide bond</keyword>
<dbReference type="InterPro" id="IPR013783">
    <property type="entry name" value="Ig-like_fold"/>
</dbReference>
<dbReference type="SUPFAM" id="SSF48726">
    <property type="entry name" value="Immunoglobulin"/>
    <property type="match status" value="3"/>
</dbReference>
<reference evidence="7" key="1">
    <citation type="submission" date="2023-01" db="EMBL/GenBank/DDBJ databases">
        <title>Genome assembly of the deep-sea coral Lophelia pertusa.</title>
        <authorList>
            <person name="Herrera S."/>
            <person name="Cordes E."/>
        </authorList>
    </citation>
    <scope>NUCLEOTIDE SEQUENCE</scope>
    <source>
        <strain evidence="7">USNM1676648</strain>
        <tissue evidence="7">Polyp</tissue>
    </source>
</reference>
<accession>A0A9W9Z9V8</accession>
<dbReference type="FunFam" id="2.10.25.10:FF:000119">
    <property type="entry name" value="vitamin K-dependent protein S"/>
    <property type="match status" value="1"/>
</dbReference>
<evidence type="ECO:0000256" key="1">
    <source>
        <dbReference type="ARBA" id="ARBA00022536"/>
    </source>
</evidence>
<evidence type="ECO:0000313" key="7">
    <source>
        <dbReference type="EMBL" id="KAJ7376164.1"/>
    </source>
</evidence>
<dbReference type="InterPro" id="IPR001846">
    <property type="entry name" value="VWF_type-D"/>
</dbReference>
<dbReference type="Proteomes" id="UP001163046">
    <property type="component" value="Unassembled WGS sequence"/>
</dbReference>
<keyword evidence="2" id="KW-0732">Signal</keyword>
<dbReference type="InterPro" id="IPR003599">
    <property type="entry name" value="Ig_sub"/>
</dbReference>
<dbReference type="SMART" id="SM00408">
    <property type="entry name" value="IGc2"/>
    <property type="match status" value="3"/>
</dbReference>
<dbReference type="InterPro" id="IPR003598">
    <property type="entry name" value="Ig_sub2"/>
</dbReference>
<dbReference type="Pfam" id="PF07645">
    <property type="entry name" value="EGF_CA"/>
    <property type="match status" value="2"/>
</dbReference>
<name>A0A9W9Z9V8_9CNID</name>
<evidence type="ECO:0000256" key="3">
    <source>
        <dbReference type="ARBA" id="ARBA00022737"/>
    </source>
</evidence>
<dbReference type="PANTHER" id="PTHR24034">
    <property type="entry name" value="EGF-LIKE DOMAIN-CONTAINING PROTEIN"/>
    <property type="match status" value="1"/>
</dbReference>
<dbReference type="Gene3D" id="2.10.25.10">
    <property type="entry name" value="Laminin"/>
    <property type="match status" value="5"/>
</dbReference>
<dbReference type="EMBL" id="MU826411">
    <property type="protein sequence ID" value="KAJ7376164.1"/>
    <property type="molecule type" value="Genomic_DNA"/>
</dbReference>
<dbReference type="PROSITE" id="PS01187">
    <property type="entry name" value="EGF_CA"/>
    <property type="match status" value="2"/>
</dbReference>
<dbReference type="InterPro" id="IPR009030">
    <property type="entry name" value="Growth_fac_rcpt_cys_sf"/>
</dbReference>
<dbReference type="PROSITE" id="PS51233">
    <property type="entry name" value="VWFD"/>
    <property type="match status" value="1"/>
</dbReference>
<dbReference type="Pfam" id="PF13927">
    <property type="entry name" value="Ig_3"/>
    <property type="match status" value="1"/>
</dbReference>
<evidence type="ECO:0000256" key="4">
    <source>
        <dbReference type="ARBA" id="ARBA00023157"/>
    </source>
</evidence>
<comment type="caution">
    <text evidence="7">The sequence shown here is derived from an EMBL/GenBank/DDBJ whole genome shotgun (WGS) entry which is preliminary data.</text>
</comment>
<evidence type="ECO:0000313" key="8">
    <source>
        <dbReference type="Proteomes" id="UP001163046"/>
    </source>
</evidence>
<dbReference type="SUPFAM" id="SSF57184">
    <property type="entry name" value="Growth factor receptor domain"/>
    <property type="match status" value="2"/>
</dbReference>
<sequence>MLSFLDLPTALAITPAPVNTIVLRGATVALTCKTDANPAAHLYHFYFDGNHIGNSSSGVFNVTVEKDGVYTCVPINTVGTGINATVRMTVVDCIGTSITTDPANSTSMLRGSNLSLNCCTDANPDAHVYNFYFNDNLIGNSSSGVFIVTTKADGEYTCVPINTNGTGDNATVSITVVDAPSVVINPTAATVIEGNDITLTCNASGKPAPVITWKKAGESVLLSRNSSVTIVNVRRPGTPDCMIQYQCTASNGVGTPATATVNVTVHCGLDILIDRAMYYGYNNLTNQSVEIGGNLSLSKQEENCLQVAFPSTTSVKFCEKKEMLSFVVTPGDDFKNATKGLLGTWNDNPDDDFTLHNGTVLPSSSTLREIHFGFGAKYIDECQSNSSNKCEQICVNLPASFFCDCGDGYKLNADDRSCDDINECEPSNDCMQKCDNAIGSYNCSCDAFFKRDPTDWRKCEATNPCSSGHGCQHVCFKGSNNQATCTCFANYELESDEKTCKDINECDPSNPRHRCNQICENTQGSYKCLCQKGFELKKDGYECEDINECLDEDLYHCTDEFQKCVNTRGSYKCECEQDLYFIDGKCRGLEKNETYKPPLPKPRDPSKKEMEEAVQFSITPNNGFRVIVNNPSFS</sequence>
<evidence type="ECO:0000259" key="6">
    <source>
        <dbReference type="PROSITE" id="PS51233"/>
    </source>
</evidence>
<evidence type="ECO:0000259" key="5">
    <source>
        <dbReference type="PROSITE" id="PS50835"/>
    </source>
</evidence>
<dbReference type="AlphaFoldDB" id="A0A9W9Z9V8"/>